<proteinExistence type="predicted"/>
<sequence length="85" mass="9508">MELNHNEEYVRTDTHKIESNGVGLGQENSSLEENKDISILSTDIQYETGLDLNANELEKVMDGTESNEAYLEKDNSMPETKSSLA</sequence>
<feature type="compositionally biased region" description="Basic and acidic residues" evidence="1">
    <location>
        <begin position="1"/>
        <end position="18"/>
    </location>
</feature>
<accession>A0A6G0YS75</accession>
<dbReference type="OrthoDB" id="10503954at2759"/>
<keyword evidence="3" id="KW-1185">Reference proteome</keyword>
<comment type="caution">
    <text evidence="2">The sequence shown here is derived from an EMBL/GenBank/DDBJ whole genome shotgun (WGS) entry which is preliminary data.</text>
</comment>
<dbReference type="Proteomes" id="UP000478052">
    <property type="component" value="Unassembled WGS sequence"/>
</dbReference>
<organism evidence="2 3">
    <name type="scientific">Aphis craccivora</name>
    <name type="common">Cowpea aphid</name>
    <dbReference type="NCBI Taxonomy" id="307492"/>
    <lineage>
        <taxon>Eukaryota</taxon>
        <taxon>Metazoa</taxon>
        <taxon>Ecdysozoa</taxon>
        <taxon>Arthropoda</taxon>
        <taxon>Hexapoda</taxon>
        <taxon>Insecta</taxon>
        <taxon>Pterygota</taxon>
        <taxon>Neoptera</taxon>
        <taxon>Paraneoptera</taxon>
        <taxon>Hemiptera</taxon>
        <taxon>Sternorrhyncha</taxon>
        <taxon>Aphidomorpha</taxon>
        <taxon>Aphidoidea</taxon>
        <taxon>Aphididae</taxon>
        <taxon>Aphidini</taxon>
        <taxon>Aphis</taxon>
        <taxon>Aphis</taxon>
    </lineage>
</organism>
<gene>
    <name evidence="2" type="ORF">FWK35_00011601</name>
</gene>
<reference evidence="2 3" key="1">
    <citation type="submission" date="2019-08" db="EMBL/GenBank/DDBJ databases">
        <title>Whole genome of Aphis craccivora.</title>
        <authorList>
            <person name="Voronova N.V."/>
            <person name="Shulinski R.S."/>
            <person name="Bandarenka Y.V."/>
            <person name="Zhorov D.G."/>
            <person name="Warner D."/>
        </authorList>
    </citation>
    <scope>NUCLEOTIDE SEQUENCE [LARGE SCALE GENOMIC DNA]</scope>
    <source>
        <strain evidence="2">180601</strain>
        <tissue evidence="2">Whole Body</tissue>
    </source>
</reference>
<evidence type="ECO:0000313" key="2">
    <source>
        <dbReference type="EMBL" id="KAF0760400.1"/>
    </source>
</evidence>
<evidence type="ECO:0000256" key="1">
    <source>
        <dbReference type="SAM" id="MobiDB-lite"/>
    </source>
</evidence>
<evidence type="ECO:0000313" key="3">
    <source>
        <dbReference type="Proteomes" id="UP000478052"/>
    </source>
</evidence>
<feature type="region of interest" description="Disordered" evidence="1">
    <location>
        <begin position="63"/>
        <end position="85"/>
    </location>
</feature>
<name>A0A6G0YS75_APHCR</name>
<protein>
    <submittedName>
        <fullName evidence="2">Uncharacterized protein</fullName>
    </submittedName>
</protein>
<dbReference type="EMBL" id="VUJU01002689">
    <property type="protein sequence ID" value="KAF0760400.1"/>
    <property type="molecule type" value="Genomic_DNA"/>
</dbReference>
<dbReference type="AlphaFoldDB" id="A0A6G0YS75"/>
<feature type="region of interest" description="Disordered" evidence="1">
    <location>
        <begin position="1"/>
        <end position="29"/>
    </location>
</feature>